<protein>
    <submittedName>
        <fullName evidence="2">Uncharacterized protein</fullName>
    </submittedName>
</protein>
<accession>A0AAE0RN95</accession>
<sequence length="756" mass="87667">MNQDMEVTDKDSKFCTFYEFPSKAFPRFRFIQDNLISFYPRFKRTIENLPVCLKWKELMEDLSKHVEPLEQSLPEVILFGEKHSMIQVEQIVANSKRLSENEFKTSRFSRQDLPLHVSVDTPQVFIYKCSSDQVVQEIIHLLETELPKTGTDNVLLLIDVEGQYENEGVALREKIIASLNDAPRKFWKDKMIINTVNQAISTKISNHLEMYILKEFKRIDDCIREVLSIRRNMEGISFFQIDLLSEVKKFFQNKITVQDMMNLAYQEKGNKLFLKDQIIWFIQREVSAEFHVQFKMATGYIHAMLEEVKFKEECKTNISPTTWLSIESELSETYMESQRSEKPMETDNQTSKKFRKLRKTSVKQEPSDKRAIMLVKDLQPVLKKVRIFLKGVQEGLKTLSQLQFELKGIFRNTIFSPEKEAKRMKKVPDELENWKKKLMLLPEVQGCGDHFGNLIVFISKEKSKREEQEVKQKINTFLTECPYDYDIKYSTKPRTFANPKQGGTCNSIFKAGQKIRWRDHDGHVRHGTLGIFVLGKKEQSVYFVTNGHVVIGKGKVDISVKEESYEEFGTEMWSYIGELIDIAAVKVKSNMLSQCIFHFENYYGEQCSYVVLNTSEDTFEQLVGQKVYKRGAETGLRVGIVSSKSIQLKEERTIKTYSMVISPLPGSKPEETEFAKEGDSGSVVSRYTDEENTSEILAMITGGLELKLTQDEREPSKSQDNQDSEQNEEKLYFSFSLMEGVSALNKTHKLDLKIET</sequence>
<feature type="region of interest" description="Disordered" evidence="1">
    <location>
        <begin position="710"/>
        <end position="729"/>
    </location>
</feature>
<evidence type="ECO:0000313" key="2">
    <source>
        <dbReference type="EMBL" id="KAK3576592.1"/>
    </source>
</evidence>
<dbReference type="InterPro" id="IPR009003">
    <property type="entry name" value="Peptidase_S1_PA"/>
</dbReference>
<evidence type="ECO:0000313" key="3">
    <source>
        <dbReference type="Proteomes" id="UP001195483"/>
    </source>
</evidence>
<proteinExistence type="predicted"/>
<reference evidence="2" key="2">
    <citation type="journal article" date="2021" name="Genome Biol. Evol.">
        <title>Developing a high-quality reference genome for a parasitic bivalve with doubly uniparental inheritance (Bivalvia: Unionida).</title>
        <authorList>
            <person name="Smith C.H."/>
        </authorList>
    </citation>
    <scope>NUCLEOTIDE SEQUENCE</scope>
    <source>
        <strain evidence="2">CHS0354</strain>
        <tissue evidence="2">Mantle</tissue>
    </source>
</reference>
<reference evidence="2" key="1">
    <citation type="journal article" date="2021" name="Genome Biol. Evol.">
        <title>A High-Quality Reference Genome for a Parasitic Bivalve with Doubly Uniparental Inheritance (Bivalvia: Unionida).</title>
        <authorList>
            <person name="Smith C.H."/>
        </authorList>
    </citation>
    <scope>NUCLEOTIDE SEQUENCE</scope>
    <source>
        <strain evidence="2">CHS0354</strain>
    </source>
</reference>
<dbReference type="Proteomes" id="UP001195483">
    <property type="component" value="Unassembled WGS sequence"/>
</dbReference>
<comment type="caution">
    <text evidence="2">The sequence shown here is derived from an EMBL/GenBank/DDBJ whole genome shotgun (WGS) entry which is preliminary data.</text>
</comment>
<organism evidence="2 3">
    <name type="scientific">Potamilus streckersoni</name>
    <dbReference type="NCBI Taxonomy" id="2493646"/>
    <lineage>
        <taxon>Eukaryota</taxon>
        <taxon>Metazoa</taxon>
        <taxon>Spiralia</taxon>
        <taxon>Lophotrochozoa</taxon>
        <taxon>Mollusca</taxon>
        <taxon>Bivalvia</taxon>
        <taxon>Autobranchia</taxon>
        <taxon>Heteroconchia</taxon>
        <taxon>Palaeoheterodonta</taxon>
        <taxon>Unionida</taxon>
        <taxon>Unionoidea</taxon>
        <taxon>Unionidae</taxon>
        <taxon>Ambleminae</taxon>
        <taxon>Lampsilini</taxon>
        <taxon>Potamilus</taxon>
    </lineage>
</organism>
<gene>
    <name evidence="2" type="ORF">CHS0354_011270</name>
</gene>
<dbReference type="SUPFAM" id="SSF50494">
    <property type="entry name" value="Trypsin-like serine proteases"/>
    <property type="match status" value="1"/>
</dbReference>
<evidence type="ECO:0000256" key="1">
    <source>
        <dbReference type="SAM" id="MobiDB-lite"/>
    </source>
</evidence>
<dbReference type="EMBL" id="JAEAOA010000697">
    <property type="protein sequence ID" value="KAK3576592.1"/>
    <property type="molecule type" value="Genomic_DNA"/>
</dbReference>
<name>A0AAE0RN95_9BIVA</name>
<feature type="region of interest" description="Disordered" evidence="1">
    <location>
        <begin position="335"/>
        <end position="360"/>
    </location>
</feature>
<keyword evidence="3" id="KW-1185">Reference proteome</keyword>
<dbReference type="AlphaFoldDB" id="A0AAE0RN95"/>
<reference evidence="2" key="3">
    <citation type="submission" date="2023-05" db="EMBL/GenBank/DDBJ databases">
        <authorList>
            <person name="Smith C.H."/>
        </authorList>
    </citation>
    <scope>NUCLEOTIDE SEQUENCE</scope>
    <source>
        <strain evidence="2">CHS0354</strain>
        <tissue evidence="2">Mantle</tissue>
    </source>
</reference>